<name>A0A2T4CD78_TRILO</name>
<keyword evidence="3" id="KW-1185">Reference proteome</keyword>
<feature type="compositionally biased region" description="Polar residues" evidence="1">
    <location>
        <begin position="69"/>
        <end position="78"/>
    </location>
</feature>
<gene>
    <name evidence="2" type="ORF">M440DRAFT_1398828</name>
</gene>
<evidence type="ECO:0000313" key="3">
    <source>
        <dbReference type="Proteomes" id="UP000240760"/>
    </source>
</evidence>
<dbReference type="EMBL" id="KZ679128">
    <property type="protein sequence ID" value="PTB79537.1"/>
    <property type="molecule type" value="Genomic_DNA"/>
</dbReference>
<protein>
    <submittedName>
        <fullName evidence="2">Uncharacterized protein</fullName>
    </submittedName>
</protein>
<dbReference type="Proteomes" id="UP000240760">
    <property type="component" value="Unassembled WGS sequence"/>
</dbReference>
<reference evidence="2 3" key="1">
    <citation type="submission" date="2016-07" db="EMBL/GenBank/DDBJ databases">
        <title>Multiple horizontal gene transfer events from other fungi enriched the ability of initially mycotrophic Trichoderma (Ascomycota) to feed on dead plant biomass.</title>
        <authorList>
            <consortium name="DOE Joint Genome Institute"/>
            <person name="Aerts A."/>
            <person name="Atanasova L."/>
            <person name="Chenthamara K."/>
            <person name="Zhang J."/>
            <person name="Grujic M."/>
            <person name="Henrissat B."/>
            <person name="Kuo A."/>
            <person name="Salamov A."/>
            <person name="Lipzen A."/>
            <person name="Labutti K."/>
            <person name="Barry K."/>
            <person name="Miao Y."/>
            <person name="Rahimi M.J."/>
            <person name="Shen Q."/>
            <person name="Grigoriev I.V."/>
            <person name="Kubicek C.P."/>
            <person name="Druzhinina I.S."/>
        </authorList>
    </citation>
    <scope>NUCLEOTIDE SEQUENCE [LARGE SCALE GENOMIC DNA]</scope>
    <source>
        <strain evidence="2 3">ATCC 18648</strain>
    </source>
</reference>
<sequence length="87" mass="9676">MPYFSGQSFSSHSRSSQSSSHHYPLHHPTSPQRQSPTSPPPEPPSLKKTHNSRISISVQPSAMQIHDFPSQTLNNPDSRPSKHPKTP</sequence>
<feature type="compositionally biased region" description="Polar residues" evidence="1">
    <location>
        <begin position="52"/>
        <end position="62"/>
    </location>
</feature>
<organism evidence="2 3">
    <name type="scientific">Trichoderma longibrachiatum ATCC 18648</name>
    <dbReference type="NCBI Taxonomy" id="983965"/>
    <lineage>
        <taxon>Eukaryota</taxon>
        <taxon>Fungi</taxon>
        <taxon>Dikarya</taxon>
        <taxon>Ascomycota</taxon>
        <taxon>Pezizomycotina</taxon>
        <taxon>Sordariomycetes</taxon>
        <taxon>Hypocreomycetidae</taxon>
        <taxon>Hypocreales</taxon>
        <taxon>Hypocreaceae</taxon>
        <taxon>Trichoderma</taxon>
    </lineage>
</organism>
<evidence type="ECO:0000313" key="2">
    <source>
        <dbReference type="EMBL" id="PTB79537.1"/>
    </source>
</evidence>
<feature type="compositionally biased region" description="Low complexity" evidence="1">
    <location>
        <begin position="8"/>
        <end position="36"/>
    </location>
</feature>
<feature type="region of interest" description="Disordered" evidence="1">
    <location>
        <begin position="1"/>
        <end position="87"/>
    </location>
</feature>
<proteinExistence type="predicted"/>
<evidence type="ECO:0000256" key="1">
    <source>
        <dbReference type="SAM" id="MobiDB-lite"/>
    </source>
</evidence>
<dbReference type="AlphaFoldDB" id="A0A2T4CD78"/>
<accession>A0A2T4CD78</accession>